<feature type="region of interest" description="Disordered" evidence="6">
    <location>
        <begin position="75"/>
        <end position="123"/>
    </location>
</feature>
<gene>
    <name evidence="8" type="ORF">RJ641_007207</name>
</gene>
<evidence type="ECO:0000256" key="5">
    <source>
        <dbReference type="ARBA" id="ARBA00023242"/>
    </source>
</evidence>
<feature type="compositionally biased region" description="Polar residues" evidence="6">
    <location>
        <begin position="85"/>
        <end position="96"/>
    </location>
</feature>
<evidence type="ECO:0000259" key="7">
    <source>
        <dbReference type="Pfam" id="PF07522"/>
    </source>
</evidence>
<dbReference type="Gene3D" id="3.40.50.12650">
    <property type="match status" value="1"/>
</dbReference>
<dbReference type="GO" id="GO:0005634">
    <property type="term" value="C:nucleus"/>
    <property type="evidence" value="ECO:0007669"/>
    <property type="project" value="UniProtKB-SubCell"/>
</dbReference>
<dbReference type="SUPFAM" id="SSF56281">
    <property type="entry name" value="Metallo-hydrolase/oxidoreductase"/>
    <property type="match status" value="1"/>
</dbReference>
<dbReference type="AlphaFoldDB" id="A0AAN8VEW3"/>
<proteinExistence type="inferred from homology"/>
<dbReference type="EMBL" id="JBAMMX010000014">
    <property type="protein sequence ID" value="KAK6928616.1"/>
    <property type="molecule type" value="Genomic_DNA"/>
</dbReference>
<evidence type="ECO:0000256" key="1">
    <source>
        <dbReference type="ARBA" id="ARBA00004123"/>
    </source>
</evidence>
<evidence type="ECO:0000256" key="6">
    <source>
        <dbReference type="SAM" id="MobiDB-lite"/>
    </source>
</evidence>
<name>A0AAN8VEW3_9MAGN</name>
<evidence type="ECO:0000256" key="3">
    <source>
        <dbReference type="ARBA" id="ARBA00022763"/>
    </source>
</evidence>
<feature type="region of interest" description="Disordered" evidence="6">
    <location>
        <begin position="1"/>
        <end position="29"/>
    </location>
</feature>
<feature type="compositionally biased region" description="Basic and acidic residues" evidence="6">
    <location>
        <begin position="97"/>
        <end position="110"/>
    </location>
</feature>
<keyword evidence="3" id="KW-0227">DNA damage</keyword>
<comment type="caution">
    <text evidence="8">The sequence shown here is derived from an EMBL/GenBank/DDBJ whole genome shotgun (WGS) entry which is preliminary data.</text>
</comment>
<dbReference type="FunFam" id="3.60.15.10:FF:000010">
    <property type="entry name" value="DNA cross-link repair 1A"/>
    <property type="match status" value="1"/>
</dbReference>
<comment type="similarity">
    <text evidence="2">Belongs to the DNA repair metallo-beta-lactamase (DRMBL) family.</text>
</comment>
<organism evidence="8 9">
    <name type="scientific">Dillenia turbinata</name>
    <dbReference type="NCBI Taxonomy" id="194707"/>
    <lineage>
        <taxon>Eukaryota</taxon>
        <taxon>Viridiplantae</taxon>
        <taxon>Streptophyta</taxon>
        <taxon>Embryophyta</taxon>
        <taxon>Tracheophyta</taxon>
        <taxon>Spermatophyta</taxon>
        <taxon>Magnoliopsida</taxon>
        <taxon>eudicotyledons</taxon>
        <taxon>Gunneridae</taxon>
        <taxon>Pentapetalae</taxon>
        <taxon>Dilleniales</taxon>
        <taxon>Dilleniaceae</taxon>
        <taxon>Dillenia</taxon>
    </lineage>
</organism>
<dbReference type="GO" id="GO:0003684">
    <property type="term" value="F:damaged DNA binding"/>
    <property type="evidence" value="ECO:0007669"/>
    <property type="project" value="TreeGrafter"/>
</dbReference>
<evidence type="ECO:0000256" key="2">
    <source>
        <dbReference type="ARBA" id="ARBA00010304"/>
    </source>
</evidence>
<dbReference type="FunFam" id="3.40.50.12650:FF:000001">
    <property type="entry name" value="DNA cross-link repair 1A"/>
    <property type="match status" value="1"/>
</dbReference>
<keyword evidence="9" id="KW-1185">Reference proteome</keyword>
<dbReference type="GO" id="GO:0036297">
    <property type="term" value="P:interstrand cross-link repair"/>
    <property type="evidence" value="ECO:0007669"/>
    <property type="project" value="TreeGrafter"/>
</dbReference>
<dbReference type="Proteomes" id="UP001370490">
    <property type="component" value="Unassembled WGS sequence"/>
</dbReference>
<sequence length="486" mass="54936">MEDEKGKQGSDGGIYKANERREEMEMEEESFASDFYRCGSDWSCLREEEVGTKRFKKNDEPFKLKQTNLFQIWGLNKPPSSSSPQEQQLRLRSASTRKSEAAKYDGKRGADATGFGVSLSRPPPTSSPNCPFYKKIPGTPFTVDAFRHGAIPGCSSYFLTHFHSDHYAGLTKGWTHGPIYCTPLTARLLQVCLNLSPLFIHPLEMNTGHIVHGIGVTLLEANHCPGAAMIHFRLQNGQCYLHTGDFRASKSMQAYPLLANGRVNMLYLDTTYCNPKYKLSKPRLSNQFLGNRRLFPCKEEVVSYVVRVTKDHLKKQPKTLVVVGAYSIGKECVYLAISKALRVKIFANASRRRVLQSFEWPALSEGLCSNGKDTPLHILPISSLHFENLKRYLKNYLDLYTSVLAFRPTGWTFSQTSGNSLELVKPTSRGNITIYGVPYSEHSSFTELQEFVKFLRSDKIIPTVNVGSAAIRDKMQSYFREWMKSV</sequence>
<evidence type="ECO:0000313" key="9">
    <source>
        <dbReference type="Proteomes" id="UP001370490"/>
    </source>
</evidence>
<dbReference type="InterPro" id="IPR036866">
    <property type="entry name" value="RibonucZ/Hydroxyglut_hydro"/>
</dbReference>
<dbReference type="GO" id="GO:0035312">
    <property type="term" value="F:5'-3' DNA exonuclease activity"/>
    <property type="evidence" value="ECO:0007669"/>
    <property type="project" value="TreeGrafter"/>
</dbReference>
<protein>
    <submittedName>
        <fullName evidence="8">DNA repair metallo-beta-lactamase</fullName>
    </submittedName>
</protein>
<dbReference type="Pfam" id="PF07522">
    <property type="entry name" value="DRMBL"/>
    <property type="match status" value="1"/>
</dbReference>
<evidence type="ECO:0000256" key="4">
    <source>
        <dbReference type="ARBA" id="ARBA00023204"/>
    </source>
</evidence>
<dbReference type="PANTHER" id="PTHR23240">
    <property type="entry name" value="DNA CROSS-LINK REPAIR PROTEIN PSO2/SNM1-RELATED"/>
    <property type="match status" value="1"/>
</dbReference>
<dbReference type="PANTHER" id="PTHR23240:SF36">
    <property type="entry name" value="DNA CROSS-LINK REPAIR PROTEIN SNM1"/>
    <property type="match status" value="1"/>
</dbReference>
<comment type="subcellular location">
    <subcellularLocation>
        <location evidence="1">Nucleus</location>
    </subcellularLocation>
</comment>
<dbReference type="Gene3D" id="3.60.15.10">
    <property type="entry name" value="Ribonuclease Z/Hydroxyacylglutathione hydrolase-like"/>
    <property type="match status" value="1"/>
</dbReference>
<feature type="domain" description="DNA repair metallo-beta-lactamase" evidence="7">
    <location>
        <begin position="363"/>
        <end position="467"/>
    </location>
</feature>
<reference evidence="8 9" key="1">
    <citation type="submission" date="2023-12" db="EMBL/GenBank/DDBJ databases">
        <title>A high-quality genome assembly for Dillenia turbinata (Dilleniales).</title>
        <authorList>
            <person name="Chanderbali A."/>
        </authorList>
    </citation>
    <scope>NUCLEOTIDE SEQUENCE [LARGE SCALE GENOMIC DNA]</scope>
    <source>
        <strain evidence="8">LSX21</strain>
        <tissue evidence="8">Leaf</tissue>
    </source>
</reference>
<dbReference type="InterPro" id="IPR011084">
    <property type="entry name" value="DRMBL"/>
</dbReference>
<keyword evidence="5" id="KW-0539">Nucleus</keyword>
<dbReference type="GO" id="GO:0006303">
    <property type="term" value="P:double-strand break repair via nonhomologous end joining"/>
    <property type="evidence" value="ECO:0007669"/>
    <property type="project" value="TreeGrafter"/>
</dbReference>
<evidence type="ECO:0000313" key="8">
    <source>
        <dbReference type="EMBL" id="KAK6928616.1"/>
    </source>
</evidence>
<dbReference type="CDD" id="cd16273">
    <property type="entry name" value="SNM1A-1C-like_MBL-fold"/>
    <property type="match status" value="1"/>
</dbReference>
<keyword evidence="4" id="KW-0234">DNA repair</keyword>
<accession>A0AAN8VEW3</accession>